<keyword evidence="1" id="KW-0812">Transmembrane</keyword>
<dbReference type="AlphaFoldDB" id="A0A210PK38"/>
<evidence type="ECO:0000256" key="1">
    <source>
        <dbReference type="SAM" id="Phobius"/>
    </source>
</evidence>
<keyword evidence="1" id="KW-1133">Transmembrane helix</keyword>
<name>A0A210PK38_MIZYE</name>
<gene>
    <name evidence="2" type="ORF">KP79_PYT02738</name>
</gene>
<sequence length="181" mass="20228">MSNQSDDARRAWWSAARASILLGGAHAAVSIVILVITILVLVGQEAGDQKGVGTDTPRYFISAEDRKRREEIGYRWVNISKVMSVDEDCKEVKGDMCYTEVTYHGCCRSSPAFVSPTNVTDIHGHQQHLVSGQLFPTEICSQMENCTTNCNCTMEDGMFQGKITCYEWIWFLLPSCCKCLN</sequence>
<comment type="caution">
    <text evidence="2">The sequence shown here is derived from an EMBL/GenBank/DDBJ whole genome shotgun (WGS) entry which is preliminary data.</text>
</comment>
<reference evidence="2 3" key="1">
    <citation type="journal article" date="2017" name="Nat. Ecol. Evol.">
        <title>Scallop genome provides insights into evolution of bilaterian karyotype and development.</title>
        <authorList>
            <person name="Wang S."/>
            <person name="Zhang J."/>
            <person name="Jiao W."/>
            <person name="Li J."/>
            <person name="Xun X."/>
            <person name="Sun Y."/>
            <person name="Guo X."/>
            <person name="Huan P."/>
            <person name="Dong B."/>
            <person name="Zhang L."/>
            <person name="Hu X."/>
            <person name="Sun X."/>
            <person name="Wang J."/>
            <person name="Zhao C."/>
            <person name="Wang Y."/>
            <person name="Wang D."/>
            <person name="Huang X."/>
            <person name="Wang R."/>
            <person name="Lv J."/>
            <person name="Li Y."/>
            <person name="Zhang Z."/>
            <person name="Liu B."/>
            <person name="Lu W."/>
            <person name="Hui Y."/>
            <person name="Liang J."/>
            <person name="Zhou Z."/>
            <person name="Hou R."/>
            <person name="Li X."/>
            <person name="Liu Y."/>
            <person name="Li H."/>
            <person name="Ning X."/>
            <person name="Lin Y."/>
            <person name="Zhao L."/>
            <person name="Xing Q."/>
            <person name="Dou J."/>
            <person name="Li Y."/>
            <person name="Mao J."/>
            <person name="Guo H."/>
            <person name="Dou H."/>
            <person name="Li T."/>
            <person name="Mu C."/>
            <person name="Jiang W."/>
            <person name="Fu Q."/>
            <person name="Fu X."/>
            <person name="Miao Y."/>
            <person name="Liu J."/>
            <person name="Yu Q."/>
            <person name="Li R."/>
            <person name="Liao H."/>
            <person name="Li X."/>
            <person name="Kong Y."/>
            <person name="Jiang Z."/>
            <person name="Chourrout D."/>
            <person name="Li R."/>
            <person name="Bao Z."/>
        </authorList>
    </citation>
    <scope>NUCLEOTIDE SEQUENCE [LARGE SCALE GENOMIC DNA]</scope>
    <source>
        <strain evidence="2 3">PY_sf001</strain>
    </source>
</reference>
<evidence type="ECO:0000313" key="3">
    <source>
        <dbReference type="Proteomes" id="UP000242188"/>
    </source>
</evidence>
<evidence type="ECO:0000313" key="2">
    <source>
        <dbReference type="EMBL" id="OWF36868.1"/>
    </source>
</evidence>
<proteinExistence type="predicted"/>
<organism evidence="2 3">
    <name type="scientific">Mizuhopecten yessoensis</name>
    <name type="common">Japanese scallop</name>
    <name type="synonym">Patinopecten yessoensis</name>
    <dbReference type="NCBI Taxonomy" id="6573"/>
    <lineage>
        <taxon>Eukaryota</taxon>
        <taxon>Metazoa</taxon>
        <taxon>Spiralia</taxon>
        <taxon>Lophotrochozoa</taxon>
        <taxon>Mollusca</taxon>
        <taxon>Bivalvia</taxon>
        <taxon>Autobranchia</taxon>
        <taxon>Pteriomorphia</taxon>
        <taxon>Pectinida</taxon>
        <taxon>Pectinoidea</taxon>
        <taxon>Pectinidae</taxon>
        <taxon>Mizuhopecten</taxon>
    </lineage>
</organism>
<dbReference type="EMBL" id="NEDP02076063">
    <property type="protein sequence ID" value="OWF36868.1"/>
    <property type="molecule type" value="Genomic_DNA"/>
</dbReference>
<dbReference type="Proteomes" id="UP000242188">
    <property type="component" value="Unassembled WGS sequence"/>
</dbReference>
<protein>
    <submittedName>
        <fullName evidence="2">Uncharacterized protein</fullName>
    </submittedName>
</protein>
<accession>A0A210PK38</accession>
<keyword evidence="3" id="KW-1185">Reference proteome</keyword>
<feature type="transmembrane region" description="Helical" evidence="1">
    <location>
        <begin position="20"/>
        <end position="42"/>
    </location>
</feature>
<keyword evidence="1" id="KW-0472">Membrane</keyword>